<gene>
    <name evidence="3" type="primary">pspA</name>
    <name evidence="3" type="ORF">LOM8899_02021</name>
</gene>
<evidence type="ECO:0000313" key="4">
    <source>
        <dbReference type="Proteomes" id="UP000201613"/>
    </source>
</evidence>
<feature type="active site" description="Tele-phosphohistidine intermediate" evidence="1">
    <location>
        <position position="11"/>
    </location>
</feature>
<dbReference type="RefSeq" id="WP_093992071.1">
    <property type="nucleotide sequence ID" value="NZ_FXZK01000003.1"/>
</dbReference>
<evidence type="ECO:0000313" key="3">
    <source>
        <dbReference type="EMBL" id="SMY07880.1"/>
    </source>
</evidence>
<reference evidence="3 4" key="1">
    <citation type="submission" date="2017-05" db="EMBL/GenBank/DDBJ databases">
        <authorList>
            <person name="Song R."/>
            <person name="Chenine A.L."/>
            <person name="Ruprecht R.M."/>
        </authorList>
    </citation>
    <scope>NUCLEOTIDE SEQUENCE [LARGE SCALE GENOMIC DNA]</scope>
    <source>
        <strain evidence="3 4">CECT 8899</strain>
    </source>
</reference>
<dbReference type="PANTHER" id="PTHR48100">
    <property type="entry name" value="BROAD-SPECIFICITY PHOSPHATASE YOR283W-RELATED"/>
    <property type="match status" value="1"/>
</dbReference>
<feature type="active site" description="Proton donor/acceptor" evidence="1">
    <location>
        <position position="87"/>
    </location>
</feature>
<dbReference type="GO" id="GO:0016791">
    <property type="term" value="F:phosphatase activity"/>
    <property type="evidence" value="ECO:0007669"/>
    <property type="project" value="TreeGrafter"/>
</dbReference>
<evidence type="ECO:0000256" key="1">
    <source>
        <dbReference type="PIRSR" id="PIRSR613078-1"/>
    </source>
</evidence>
<dbReference type="InterPro" id="IPR001345">
    <property type="entry name" value="PG/BPGM_mutase_AS"/>
</dbReference>
<dbReference type="CDD" id="cd07067">
    <property type="entry name" value="HP_PGM_like"/>
    <property type="match status" value="1"/>
</dbReference>
<sequence>MNLPELFVIRHGETEWNRESRWQGDLDSPLTEQGRVQARAVGAILRREGITPATHRFYASPLGRARKTAELILGTVDGIIEDARLREISVGQWTGLSRDQIRAQSDLPEDAHFLDYYASAPGGEPIEHLFARAEAFLGSLTGPSVLVTHGITSRVLRTAAMGWGPDRLNELPGGQGVVHHVLNRQHAELHP</sequence>
<name>A0A238LG62_9RHOB</name>
<dbReference type="EMBL" id="FXZK01000003">
    <property type="protein sequence ID" value="SMY07880.1"/>
    <property type="molecule type" value="Genomic_DNA"/>
</dbReference>
<dbReference type="InterPro" id="IPR013078">
    <property type="entry name" value="His_Pase_superF_clade-1"/>
</dbReference>
<dbReference type="Gene3D" id="3.40.50.1240">
    <property type="entry name" value="Phosphoglycerate mutase-like"/>
    <property type="match status" value="1"/>
</dbReference>
<dbReference type="SUPFAM" id="SSF53254">
    <property type="entry name" value="Phosphoglycerate mutase-like"/>
    <property type="match status" value="1"/>
</dbReference>
<dbReference type="Pfam" id="PF00300">
    <property type="entry name" value="His_Phos_1"/>
    <property type="match status" value="1"/>
</dbReference>
<dbReference type="AlphaFoldDB" id="A0A238LG62"/>
<dbReference type="SMART" id="SM00855">
    <property type="entry name" value="PGAM"/>
    <property type="match status" value="1"/>
</dbReference>
<dbReference type="Proteomes" id="UP000201613">
    <property type="component" value="Unassembled WGS sequence"/>
</dbReference>
<accession>A0A238LG62</accession>
<dbReference type="PROSITE" id="PS00175">
    <property type="entry name" value="PG_MUTASE"/>
    <property type="match status" value="1"/>
</dbReference>
<dbReference type="EC" id="3.1.3.3" evidence="3"/>
<feature type="binding site" evidence="2">
    <location>
        <begin position="10"/>
        <end position="17"/>
    </location>
    <ligand>
        <name>substrate</name>
    </ligand>
</feature>
<organism evidence="3 4">
    <name type="scientific">Flavimaricola marinus</name>
    <dbReference type="NCBI Taxonomy" id="1819565"/>
    <lineage>
        <taxon>Bacteria</taxon>
        <taxon>Pseudomonadati</taxon>
        <taxon>Pseudomonadota</taxon>
        <taxon>Alphaproteobacteria</taxon>
        <taxon>Rhodobacterales</taxon>
        <taxon>Paracoccaceae</taxon>
        <taxon>Flavimaricola</taxon>
    </lineage>
</organism>
<keyword evidence="4" id="KW-1185">Reference proteome</keyword>
<keyword evidence="3" id="KW-0378">Hydrolase</keyword>
<proteinExistence type="predicted"/>
<dbReference type="InterPro" id="IPR029033">
    <property type="entry name" value="His_PPase_superfam"/>
</dbReference>
<evidence type="ECO:0000256" key="2">
    <source>
        <dbReference type="PIRSR" id="PIRSR613078-2"/>
    </source>
</evidence>
<dbReference type="OrthoDB" id="9781415at2"/>
<dbReference type="InterPro" id="IPR050275">
    <property type="entry name" value="PGM_Phosphatase"/>
</dbReference>
<protein>
    <submittedName>
        <fullName evidence="3">Phosphoserine phosphatase 1</fullName>
        <ecNumber evidence="3">3.1.3.3</ecNumber>
    </submittedName>
</protein>
<feature type="binding site" evidence="2">
    <location>
        <position position="64"/>
    </location>
    <ligand>
        <name>substrate</name>
    </ligand>
</feature>